<dbReference type="PROSITE" id="PS51257">
    <property type="entry name" value="PROKAR_LIPOPROTEIN"/>
    <property type="match status" value="1"/>
</dbReference>
<dbReference type="SUPFAM" id="SSF55166">
    <property type="entry name" value="Hedgehog/DD-peptidase"/>
    <property type="match status" value="1"/>
</dbReference>
<dbReference type="CDD" id="cd14852">
    <property type="entry name" value="LD-carboxypeptidase"/>
    <property type="match status" value="1"/>
</dbReference>
<evidence type="ECO:0000259" key="1">
    <source>
        <dbReference type="Pfam" id="PF02557"/>
    </source>
</evidence>
<dbReference type="Gene3D" id="3.30.1380.10">
    <property type="match status" value="1"/>
</dbReference>
<keyword evidence="2" id="KW-0378">Hydrolase</keyword>
<dbReference type="PANTHER" id="PTHR34385">
    <property type="entry name" value="D-ALANYL-D-ALANINE CARBOXYPEPTIDASE"/>
    <property type="match status" value="1"/>
</dbReference>
<dbReference type="GO" id="GO:0004180">
    <property type="term" value="F:carboxypeptidase activity"/>
    <property type="evidence" value="ECO:0007669"/>
    <property type="project" value="UniProtKB-KW"/>
</dbReference>
<keyword evidence="2" id="KW-0121">Carboxypeptidase</keyword>
<dbReference type="Pfam" id="PF02557">
    <property type="entry name" value="VanY"/>
    <property type="match status" value="1"/>
</dbReference>
<feature type="domain" description="D-alanyl-D-alanine carboxypeptidase-like core" evidence="1">
    <location>
        <begin position="108"/>
        <end position="237"/>
    </location>
</feature>
<dbReference type="InterPro" id="IPR058193">
    <property type="entry name" value="VanY/YodJ_core_dom"/>
</dbReference>
<dbReference type="EMBL" id="JBHUIK010000002">
    <property type="protein sequence ID" value="MFD2214388.1"/>
    <property type="molecule type" value="Genomic_DNA"/>
</dbReference>
<reference evidence="3" key="1">
    <citation type="journal article" date="2019" name="Int. J. Syst. Evol. Microbiol.">
        <title>The Global Catalogue of Microorganisms (GCM) 10K type strain sequencing project: providing services to taxonomists for standard genome sequencing and annotation.</title>
        <authorList>
            <consortium name="The Broad Institute Genomics Platform"/>
            <consortium name="The Broad Institute Genome Sequencing Center for Infectious Disease"/>
            <person name="Wu L."/>
            <person name="Ma J."/>
        </authorList>
    </citation>
    <scope>NUCLEOTIDE SEQUENCE [LARGE SCALE GENOMIC DNA]</scope>
    <source>
        <strain evidence="3">CGMCC 1.15474</strain>
    </source>
</reference>
<dbReference type="InterPro" id="IPR003709">
    <property type="entry name" value="VanY-like_core_dom"/>
</dbReference>
<accession>A0ABW5C0K0</accession>
<keyword evidence="2" id="KW-0645">Protease</keyword>
<dbReference type="PANTHER" id="PTHR34385:SF1">
    <property type="entry name" value="PEPTIDOGLYCAN L-ALANYL-D-GLUTAMATE ENDOPEPTIDASE CWLK"/>
    <property type="match status" value="1"/>
</dbReference>
<dbReference type="InterPro" id="IPR009045">
    <property type="entry name" value="Zn_M74/Hedgehog-like"/>
</dbReference>
<evidence type="ECO:0000313" key="2">
    <source>
        <dbReference type="EMBL" id="MFD2214388.1"/>
    </source>
</evidence>
<dbReference type="Proteomes" id="UP001597318">
    <property type="component" value="Unassembled WGS sequence"/>
</dbReference>
<sequence>MFYLKLTLTFLFLFMLTACSVISGGLSFSGEQYGSYTKSISVQTNELLLESKYFNEVKQVDGNIQIENPDNILALVNKTYGLPAGYEPNDLTVPNVEFSFGDEDVPKKYLRKEAADALEKLFEYAKEEQIELYAVSGYRSYSRQQGIFNVEKEQSGEEHALAAVALPGKSEHQTGLAMDVTSKSVDLEITQDFGETKEGKWLRDNAHRAGFIIRYPLNKELVTQYQYEPWHIRYVGKEKATYIYENKLTLEEYFKKVRKI</sequence>
<protein>
    <submittedName>
        <fullName evidence="2">D-alanyl-D-alanine carboxypeptidase family protein</fullName>
    </submittedName>
</protein>
<gene>
    <name evidence="2" type="ORF">ACFSKK_11915</name>
</gene>
<comment type="caution">
    <text evidence="2">The sequence shown here is derived from an EMBL/GenBank/DDBJ whole genome shotgun (WGS) entry which is preliminary data.</text>
</comment>
<dbReference type="RefSeq" id="WP_247343799.1">
    <property type="nucleotide sequence ID" value="NZ_CP095550.1"/>
</dbReference>
<dbReference type="InterPro" id="IPR052179">
    <property type="entry name" value="DD-CPase-like"/>
</dbReference>
<proteinExistence type="predicted"/>
<name>A0ABW5C0K0_9BACI</name>
<keyword evidence="3" id="KW-1185">Reference proteome</keyword>
<evidence type="ECO:0000313" key="3">
    <source>
        <dbReference type="Proteomes" id="UP001597318"/>
    </source>
</evidence>
<organism evidence="2 3">
    <name type="scientific">Metabacillus endolithicus</name>
    <dbReference type="NCBI Taxonomy" id="1535204"/>
    <lineage>
        <taxon>Bacteria</taxon>
        <taxon>Bacillati</taxon>
        <taxon>Bacillota</taxon>
        <taxon>Bacilli</taxon>
        <taxon>Bacillales</taxon>
        <taxon>Bacillaceae</taxon>
        <taxon>Metabacillus</taxon>
    </lineage>
</organism>